<organism evidence="1 2">
    <name type="scientific">Candidatus Thiomargarita nelsonii</name>
    <dbReference type="NCBI Taxonomy" id="1003181"/>
    <lineage>
        <taxon>Bacteria</taxon>
        <taxon>Pseudomonadati</taxon>
        <taxon>Pseudomonadota</taxon>
        <taxon>Gammaproteobacteria</taxon>
        <taxon>Thiotrichales</taxon>
        <taxon>Thiotrichaceae</taxon>
        <taxon>Thiomargarita</taxon>
    </lineage>
</organism>
<evidence type="ECO:0000313" key="2">
    <source>
        <dbReference type="Proteomes" id="UP000030428"/>
    </source>
</evidence>
<gene>
    <name evidence="1" type="ORF">PN36_31550</name>
</gene>
<comment type="caution">
    <text evidence="1">The sequence shown here is derived from an EMBL/GenBank/DDBJ whole genome shotgun (WGS) entry which is preliminary data.</text>
</comment>
<dbReference type="PANTHER" id="PTHR42188">
    <property type="entry name" value="23S RRNA-SPECIFIC ENDONUCLEASE VAPC20"/>
    <property type="match status" value="1"/>
</dbReference>
<dbReference type="Gene3D" id="3.40.50.1010">
    <property type="entry name" value="5'-nuclease"/>
    <property type="match status" value="1"/>
</dbReference>
<accession>A0A4E0QL34</accession>
<reference evidence="1 2" key="1">
    <citation type="journal article" date="2016" name="Front. Microbiol.">
        <title>Single-Cell (Meta-)Genomics of a Dimorphic Candidatus Thiomargarita nelsonii Reveals Genomic Plasticity.</title>
        <authorList>
            <person name="Flood B.E."/>
            <person name="Fliss P."/>
            <person name="Jones D.S."/>
            <person name="Dick G.J."/>
            <person name="Jain S."/>
            <person name="Kaster A.K."/>
            <person name="Winkel M."/>
            <person name="Mussmann M."/>
            <person name="Bailey J."/>
        </authorList>
    </citation>
    <scope>NUCLEOTIDE SEQUENCE [LARGE SCALE GENOMIC DNA]</scope>
    <source>
        <strain evidence="1">Hydrate Ridge</strain>
    </source>
</reference>
<dbReference type="Proteomes" id="UP000030428">
    <property type="component" value="Unassembled WGS sequence"/>
</dbReference>
<dbReference type="InterPro" id="IPR039018">
    <property type="entry name" value="VapC20-like"/>
</dbReference>
<dbReference type="GO" id="GO:0004521">
    <property type="term" value="F:RNA endonuclease activity"/>
    <property type="evidence" value="ECO:0007669"/>
    <property type="project" value="InterPro"/>
</dbReference>
<protein>
    <recommendedName>
        <fullName evidence="3">PIN domain-containing protein</fullName>
    </recommendedName>
</protein>
<dbReference type="EMBL" id="JSZA02000253">
    <property type="protein sequence ID" value="TGO02029.1"/>
    <property type="molecule type" value="Genomic_DNA"/>
</dbReference>
<dbReference type="InterPro" id="IPR029060">
    <property type="entry name" value="PIN-like_dom_sf"/>
</dbReference>
<evidence type="ECO:0000313" key="1">
    <source>
        <dbReference type="EMBL" id="TGO02029.1"/>
    </source>
</evidence>
<evidence type="ECO:0008006" key="3">
    <source>
        <dbReference type="Google" id="ProtNLM"/>
    </source>
</evidence>
<sequence length="68" mass="8032">MRGTHPTLAFSEEFYVRAFKLYRDRMDKEWGLVDCVSFVVMSDREITDALTTDIHFQQAGFRALLREN</sequence>
<dbReference type="PANTHER" id="PTHR42188:SF1">
    <property type="entry name" value="23S RRNA-SPECIFIC ENDONUCLEASE VAPC20"/>
    <property type="match status" value="1"/>
</dbReference>
<proteinExistence type="predicted"/>
<dbReference type="AlphaFoldDB" id="A0A4E0QL34"/>
<dbReference type="SUPFAM" id="SSF88723">
    <property type="entry name" value="PIN domain-like"/>
    <property type="match status" value="1"/>
</dbReference>
<dbReference type="GO" id="GO:0016075">
    <property type="term" value="P:rRNA catabolic process"/>
    <property type="evidence" value="ECO:0007669"/>
    <property type="project" value="TreeGrafter"/>
</dbReference>
<name>A0A4E0QL34_9GAMM</name>
<keyword evidence="2" id="KW-1185">Reference proteome</keyword>